<dbReference type="RefSeq" id="WP_155240033.1">
    <property type="nucleotide sequence ID" value="NZ_AP017900.1"/>
</dbReference>
<evidence type="ECO:0000313" key="3">
    <source>
        <dbReference type="Proteomes" id="UP000037179"/>
    </source>
</evidence>
<feature type="region of interest" description="Disordered" evidence="1">
    <location>
        <begin position="1"/>
        <end position="39"/>
    </location>
</feature>
<sequence length="53" mass="5663">MSHTETNGRTMLGYLTDPAGPAGLRLATDLPEPQARPDEVVVEVRPSPSITMS</sequence>
<reference evidence="2 3" key="2">
    <citation type="journal article" date="2016" name="Genome Announc.">
        <title>Draft Genome Sequence of Erythromycin- and Oxytetracycline-Sensitive Nocardia seriolae Strain U-1 (NBRC 110359).</title>
        <authorList>
            <person name="Imajoh M."/>
            <person name="Sukeda M."/>
            <person name="Shimizu M."/>
            <person name="Yamane J."/>
            <person name="Ohnishi K."/>
            <person name="Oshima S."/>
        </authorList>
    </citation>
    <scope>NUCLEOTIDE SEQUENCE [LARGE SCALE GENOMIC DNA]</scope>
    <source>
        <strain evidence="2 3">U-1</strain>
    </source>
</reference>
<name>A0A0B8MZA4_9NOCA</name>
<dbReference type="EMBL" id="BBYQ01000005">
    <property type="protein sequence ID" value="GAP26388.1"/>
    <property type="molecule type" value="Genomic_DNA"/>
</dbReference>
<reference evidence="3" key="1">
    <citation type="submission" date="2015-07" db="EMBL/GenBank/DDBJ databases">
        <title>Nocardia seriolae U-1 whole genome shotgun sequence.</title>
        <authorList>
            <person name="Imajoh M."/>
            <person name="Fukumoto Y."/>
            <person name="Sukeda M."/>
            <person name="Yamane J."/>
            <person name="Yamasaki K."/>
            <person name="Shimizu M."/>
            <person name="Ohnishi K."/>
            <person name="Oshima S."/>
        </authorList>
    </citation>
    <scope>NUCLEOTIDE SEQUENCE [LARGE SCALE GENOMIC DNA]</scope>
    <source>
        <strain evidence="3">U-1</strain>
    </source>
</reference>
<proteinExistence type="predicted"/>
<organism evidence="2 3">
    <name type="scientific">Nocardia seriolae</name>
    <dbReference type="NCBI Taxonomy" id="37332"/>
    <lineage>
        <taxon>Bacteria</taxon>
        <taxon>Bacillati</taxon>
        <taxon>Actinomycetota</taxon>
        <taxon>Actinomycetes</taxon>
        <taxon>Mycobacteriales</taxon>
        <taxon>Nocardiaceae</taxon>
        <taxon>Nocardia</taxon>
    </lineage>
</organism>
<dbReference type="GeneID" id="93372264"/>
<gene>
    <name evidence="2" type="ORF">NSK11_contig00005-0117</name>
</gene>
<evidence type="ECO:0000256" key="1">
    <source>
        <dbReference type="SAM" id="MobiDB-lite"/>
    </source>
</evidence>
<evidence type="ECO:0000313" key="2">
    <source>
        <dbReference type="EMBL" id="GAP26388.1"/>
    </source>
</evidence>
<accession>A0A0B8MZA4</accession>
<dbReference type="Proteomes" id="UP000037179">
    <property type="component" value="Unassembled WGS sequence"/>
</dbReference>
<keyword evidence="3" id="KW-1185">Reference proteome</keyword>
<protein>
    <submittedName>
        <fullName evidence="2">Alcohol dehydrogenase</fullName>
    </submittedName>
</protein>
<dbReference type="AlphaFoldDB" id="A0A0B8MZA4"/>
<dbReference type="OrthoDB" id="3813297at2"/>
<comment type="caution">
    <text evidence="2">The sequence shown here is derived from an EMBL/GenBank/DDBJ whole genome shotgun (WGS) entry which is preliminary data.</text>
</comment>